<keyword evidence="3" id="KW-1185">Reference proteome</keyword>
<dbReference type="EMBL" id="JAOVQM010000001">
    <property type="protein sequence ID" value="MCV2231493.1"/>
    <property type="molecule type" value="Genomic_DNA"/>
</dbReference>
<dbReference type="GO" id="GO:0016746">
    <property type="term" value="F:acyltransferase activity"/>
    <property type="evidence" value="ECO:0007669"/>
    <property type="project" value="UniProtKB-KW"/>
</dbReference>
<dbReference type="EC" id="2.3.1.-" evidence="2"/>
<keyword evidence="2" id="KW-0012">Acyltransferase</keyword>
<dbReference type="Gene3D" id="3.40.630.30">
    <property type="match status" value="1"/>
</dbReference>
<protein>
    <submittedName>
        <fullName evidence="2">GNAT family N-acetyltransferase</fullName>
        <ecNumber evidence="2">2.3.1.-</ecNumber>
    </submittedName>
</protein>
<dbReference type="InterPro" id="IPR016181">
    <property type="entry name" value="Acyl_CoA_acyltransferase"/>
</dbReference>
<dbReference type="RefSeq" id="WP_263607615.1">
    <property type="nucleotide sequence ID" value="NZ_JAOVQM010000001.1"/>
</dbReference>
<accession>A0ABT2Y4V2</accession>
<organism evidence="2 3">
    <name type="scientific">Paracholeplasma manati</name>
    <dbReference type="NCBI Taxonomy" id="591373"/>
    <lineage>
        <taxon>Bacteria</taxon>
        <taxon>Bacillati</taxon>
        <taxon>Mycoplasmatota</taxon>
        <taxon>Mollicutes</taxon>
        <taxon>Acholeplasmatales</taxon>
        <taxon>Acholeplasmataceae</taxon>
        <taxon>Paracholeplasma</taxon>
    </lineage>
</organism>
<dbReference type="SUPFAM" id="SSF55729">
    <property type="entry name" value="Acyl-CoA N-acyltransferases (Nat)"/>
    <property type="match status" value="1"/>
</dbReference>
<dbReference type="InterPro" id="IPR000182">
    <property type="entry name" value="GNAT_dom"/>
</dbReference>
<reference evidence="2" key="1">
    <citation type="submission" date="2022-09" db="EMBL/GenBank/DDBJ databases">
        <title>Novel Mycoplasma species identified in domestic and wild animals.</title>
        <authorList>
            <person name="Volokhov D.V."/>
            <person name="Furtak V.A."/>
            <person name="Zagorodnyaya T.A."/>
        </authorList>
    </citation>
    <scope>NUCLEOTIDE SEQUENCE</scope>
    <source>
        <strain evidence="2">Oakley</strain>
    </source>
</reference>
<dbReference type="Proteomes" id="UP001177160">
    <property type="component" value="Unassembled WGS sequence"/>
</dbReference>
<dbReference type="PROSITE" id="PS51186">
    <property type="entry name" value="GNAT"/>
    <property type="match status" value="1"/>
</dbReference>
<evidence type="ECO:0000259" key="1">
    <source>
        <dbReference type="PROSITE" id="PS51186"/>
    </source>
</evidence>
<proteinExistence type="predicted"/>
<keyword evidence="2" id="KW-0808">Transferase</keyword>
<gene>
    <name evidence="2" type="ORF">N7548_01450</name>
</gene>
<evidence type="ECO:0000313" key="3">
    <source>
        <dbReference type="Proteomes" id="UP001177160"/>
    </source>
</evidence>
<feature type="domain" description="N-acetyltransferase" evidence="1">
    <location>
        <begin position="93"/>
        <end position="244"/>
    </location>
</feature>
<dbReference type="Pfam" id="PF00583">
    <property type="entry name" value="Acetyltransf_1"/>
    <property type="match status" value="1"/>
</dbReference>
<comment type="caution">
    <text evidence="2">The sequence shown here is derived from an EMBL/GenBank/DDBJ whole genome shotgun (WGS) entry which is preliminary data.</text>
</comment>
<sequence length="244" mass="28174">MDKLVLKKDEFNSNIFELNFGYVDYYDPSLQTNEILDILNKSAYDITGIKINSTDLNAMYNFQKAGFYVVDCLVTYEYDKNNAKPISDEYSVSFKENVTQHEIVELASIARSVFKIDRFHSDPNLKTELADKYYYQWVINSFNGFSDGAIVPVIDGKPVAFTTYKINNVSESTSTMVLSAVNPNYMGKGIYHNMIQKGTQYLLQFSSKIRVGTQVDNIAVQRTWQKIGYKMIDVKYILHYYKKE</sequence>
<evidence type="ECO:0000313" key="2">
    <source>
        <dbReference type="EMBL" id="MCV2231493.1"/>
    </source>
</evidence>
<name>A0ABT2Y4V2_9MOLU</name>